<dbReference type="PANTHER" id="PTHR43725">
    <property type="entry name" value="UDP-GLUCOSE 4-EPIMERASE"/>
    <property type="match status" value="1"/>
</dbReference>
<dbReference type="Pfam" id="PF01370">
    <property type="entry name" value="Epimerase"/>
    <property type="match status" value="1"/>
</dbReference>
<protein>
    <recommendedName>
        <fullName evidence="1">NAD-dependent epimerase/dehydratase domain-containing protein</fullName>
    </recommendedName>
</protein>
<evidence type="ECO:0000313" key="2">
    <source>
        <dbReference type="EMBL" id="KAK9800850.1"/>
    </source>
</evidence>
<evidence type="ECO:0000313" key="3">
    <source>
        <dbReference type="Proteomes" id="UP001465755"/>
    </source>
</evidence>
<organism evidence="2 3">
    <name type="scientific">Symbiochloris irregularis</name>
    <dbReference type="NCBI Taxonomy" id="706552"/>
    <lineage>
        <taxon>Eukaryota</taxon>
        <taxon>Viridiplantae</taxon>
        <taxon>Chlorophyta</taxon>
        <taxon>core chlorophytes</taxon>
        <taxon>Trebouxiophyceae</taxon>
        <taxon>Trebouxiales</taxon>
        <taxon>Trebouxiaceae</taxon>
        <taxon>Symbiochloris</taxon>
    </lineage>
</organism>
<keyword evidence="3" id="KW-1185">Reference proteome</keyword>
<comment type="caution">
    <text evidence="2">The sequence shown here is derived from an EMBL/GenBank/DDBJ whole genome shotgun (WGS) entry which is preliminary data.</text>
</comment>
<proteinExistence type="predicted"/>
<reference evidence="2 3" key="1">
    <citation type="journal article" date="2024" name="Nat. Commun.">
        <title>Phylogenomics reveals the evolutionary origins of lichenization in chlorophyte algae.</title>
        <authorList>
            <person name="Puginier C."/>
            <person name="Libourel C."/>
            <person name="Otte J."/>
            <person name="Skaloud P."/>
            <person name="Haon M."/>
            <person name="Grisel S."/>
            <person name="Petersen M."/>
            <person name="Berrin J.G."/>
            <person name="Delaux P.M."/>
            <person name="Dal Grande F."/>
            <person name="Keller J."/>
        </authorList>
    </citation>
    <scope>NUCLEOTIDE SEQUENCE [LARGE SCALE GENOMIC DNA]</scope>
    <source>
        <strain evidence="2 3">SAG 2036</strain>
    </source>
</reference>
<dbReference type="InterPro" id="IPR001509">
    <property type="entry name" value="Epimerase_deHydtase"/>
</dbReference>
<sequence length="368" mass="40428">MMTMSMHATHTRPACIGGSALRGKLLAARPVQAQRARIARRVEAAASKNVLLIGGTRFIGVFLARQLIEQGHSVTLLTRGKKDVTFQIPDDSDSSYAKFKDSVKHIKADRTDEGAVKSALEGKNFDVIYDINGREAADAKPFLAAAPGIEQYIFCSSAGVYLKNDQMPHREEDATDPKSRHKGKLDTEKLLSDSGISWTSIRPVYIYGAGNYNPIEEHFFHRIKAGRPIVVPGSGQQVTQLGHVKDLASAFVAVLGNSKAHNQIYNISGERYVTFDGIVKACAQAAGAKEPELVHFNPKSVDTGGKKAFPLRDQHFFTSIDKAIADLDWRPEFSLLDGLKDSYSKDFSRGTFRKEADFSVDDLVLSKV</sequence>
<dbReference type="FunFam" id="3.40.50.720:FF:000313">
    <property type="entry name" value="Chloroplast stem-loop binding protein of 41 kDa b, chloroplastic"/>
    <property type="match status" value="1"/>
</dbReference>
<accession>A0AAW1P1U7</accession>
<dbReference type="Proteomes" id="UP001465755">
    <property type="component" value="Unassembled WGS sequence"/>
</dbReference>
<dbReference type="EMBL" id="JALJOQ010000079">
    <property type="protein sequence ID" value="KAK9800850.1"/>
    <property type="molecule type" value="Genomic_DNA"/>
</dbReference>
<name>A0AAW1P1U7_9CHLO</name>
<dbReference type="GO" id="GO:0005829">
    <property type="term" value="C:cytosol"/>
    <property type="evidence" value="ECO:0007669"/>
    <property type="project" value="TreeGrafter"/>
</dbReference>
<dbReference type="CDD" id="cd05265">
    <property type="entry name" value="SDR_a1"/>
    <property type="match status" value="1"/>
</dbReference>
<dbReference type="SUPFAM" id="SSF51735">
    <property type="entry name" value="NAD(P)-binding Rossmann-fold domains"/>
    <property type="match status" value="1"/>
</dbReference>
<dbReference type="InterPro" id="IPR036291">
    <property type="entry name" value="NAD(P)-bd_dom_sf"/>
</dbReference>
<dbReference type="AlphaFoldDB" id="A0AAW1P1U7"/>
<feature type="domain" description="NAD-dependent epimerase/dehydratase" evidence="1">
    <location>
        <begin position="50"/>
        <end position="267"/>
    </location>
</feature>
<dbReference type="GO" id="GO:0003978">
    <property type="term" value="F:UDP-glucose 4-epimerase activity"/>
    <property type="evidence" value="ECO:0007669"/>
    <property type="project" value="TreeGrafter"/>
</dbReference>
<evidence type="ECO:0000259" key="1">
    <source>
        <dbReference type="Pfam" id="PF01370"/>
    </source>
</evidence>
<dbReference type="GO" id="GO:0005996">
    <property type="term" value="P:monosaccharide metabolic process"/>
    <property type="evidence" value="ECO:0007669"/>
    <property type="project" value="TreeGrafter"/>
</dbReference>
<dbReference type="Gene3D" id="3.40.50.720">
    <property type="entry name" value="NAD(P)-binding Rossmann-like Domain"/>
    <property type="match status" value="1"/>
</dbReference>
<gene>
    <name evidence="2" type="ORF">WJX73_009351</name>
</gene>
<dbReference type="PANTHER" id="PTHR43725:SF8">
    <property type="entry name" value="CHLOROPLAST STEM-LOOP BINDING PROTEIN OF 41 KDA B, CHLOROPLASTIC"/>
    <property type="match status" value="1"/>
</dbReference>